<protein>
    <submittedName>
        <fullName evidence="2">Uncharacterized protein</fullName>
    </submittedName>
</protein>
<dbReference type="Proteomes" id="UP001153269">
    <property type="component" value="Unassembled WGS sequence"/>
</dbReference>
<feature type="region of interest" description="Disordered" evidence="1">
    <location>
        <begin position="1"/>
        <end position="54"/>
    </location>
</feature>
<proteinExistence type="predicted"/>
<dbReference type="AlphaFoldDB" id="A0A9N7U065"/>
<feature type="compositionally biased region" description="Basic and acidic residues" evidence="1">
    <location>
        <begin position="10"/>
        <end position="19"/>
    </location>
</feature>
<evidence type="ECO:0000313" key="2">
    <source>
        <dbReference type="EMBL" id="CAB1422364.1"/>
    </source>
</evidence>
<sequence>MESMQTTGAKSRELEKDDIADYQQAADDQQVEASKFPPVEIKSDEENPWPPLSKQIAFKRKRGNSYIMLKLNKNHQCPGKRDRRWGTGSGEVSQYKRSHKGAAGEWRGRKEHRRR</sequence>
<comment type="caution">
    <text evidence="2">The sequence shown here is derived from an EMBL/GenBank/DDBJ whole genome shotgun (WGS) entry which is preliminary data.</text>
</comment>
<dbReference type="EMBL" id="CADEAL010000578">
    <property type="protein sequence ID" value="CAB1422364.1"/>
    <property type="molecule type" value="Genomic_DNA"/>
</dbReference>
<organism evidence="2 3">
    <name type="scientific">Pleuronectes platessa</name>
    <name type="common">European plaice</name>
    <dbReference type="NCBI Taxonomy" id="8262"/>
    <lineage>
        <taxon>Eukaryota</taxon>
        <taxon>Metazoa</taxon>
        <taxon>Chordata</taxon>
        <taxon>Craniata</taxon>
        <taxon>Vertebrata</taxon>
        <taxon>Euteleostomi</taxon>
        <taxon>Actinopterygii</taxon>
        <taxon>Neopterygii</taxon>
        <taxon>Teleostei</taxon>
        <taxon>Neoteleostei</taxon>
        <taxon>Acanthomorphata</taxon>
        <taxon>Carangaria</taxon>
        <taxon>Pleuronectiformes</taxon>
        <taxon>Pleuronectoidei</taxon>
        <taxon>Pleuronectidae</taxon>
        <taxon>Pleuronectes</taxon>
    </lineage>
</organism>
<name>A0A9N7U065_PLEPL</name>
<accession>A0A9N7U065</accession>
<evidence type="ECO:0000256" key="1">
    <source>
        <dbReference type="SAM" id="MobiDB-lite"/>
    </source>
</evidence>
<reference evidence="2" key="1">
    <citation type="submission" date="2020-03" db="EMBL/GenBank/DDBJ databases">
        <authorList>
            <person name="Weist P."/>
        </authorList>
    </citation>
    <scope>NUCLEOTIDE SEQUENCE</scope>
</reference>
<keyword evidence="3" id="KW-1185">Reference proteome</keyword>
<evidence type="ECO:0000313" key="3">
    <source>
        <dbReference type="Proteomes" id="UP001153269"/>
    </source>
</evidence>
<feature type="region of interest" description="Disordered" evidence="1">
    <location>
        <begin position="73"/>
        <end position="115"/>
    </location>
</feature>
<gene>
    <name evidence="2" type="ORF">PLEPLA_LOCUS10279</name>
</gene>